<reference evidence="1 2" key="1">
    <citation type="submission" date="2024-01" db="EMBL/GenBank/DDBJ databases">
        <title>The genomes of 5 underutilized Papilionoideae crops provide insights into root nodulation and disease resistanc.</title>
        <authorList>
            <person name="Jiang F."/>
        </authorList>
    </citation>
    <scope>NUCLEOTIDE SEQUENCE [LARGE SCALE GENOMIC DNA]</scope>
    <source>
        <strain evidence="1">LVBAO_FW01</strain>
        <tissue evidence="1">Leaves</tissue>
    </source>
</reference>
<protein>
    <submittedName>
        <fullName evidence="1">Uncharacterized protein</fullName>
    </submittedName>
</protein>
<dbReference type="AlphaFoldDB" id="A0AAN9JXC7"/>
<organism evidence="1 2">
    <name type="scientific">Canavalia gladiata</name>
    <name type="common">Sword bean</name>
    <name type="synonym">Dolichos gladiatus</name>
    <dbReference type="NCBI Taxonomy" id="3824"/>
    <lineage>
        <taxon>Eukaryota</taxon>
        <taxon>Viridiplantae</taxon>
        <taxon>Streptophyta</taxon>
        <taxon>Embryophyta</taxon>
        <taxon>Tracheophyta</taxon>
        <taxon>Spermatophyta</taxon>
        <taxon>Magnoliopsida</taxon>
        <taxon>eudicotyledons</taxon>
        <taxon>Gunneridae</taxon>
        <taxon>Pentapetalae</taxon>
        <taxon>rosids</taxon>
        <taxon>fabids</taxon>
        <taxon>Fabales</taxon>
        <taxon>Fabaceae</taxon>
        <taxon>Papilionoideae</taxon>
        <taxon>50 kb inversion clade</taxon>
        <taxon>NPAAA clade</taxon>
        <taxon>indigoferoid/millettioid clade</taxon>
        <taxon>Phaseoleae</taxon>
        <taxon>Canavalia</taxon>
    </lineage>
</organism>
<name>A0AAN9JXC7_CANGL</name>
<proteinExistence type="predicted"/>
<sequence length="122" mass="13969">MLLKRSSKCIRCFSKINQTRARNINPNPKPRVSSWSPQLNPNCTKSTVFVTSCSLKSFQLLYKYLIFHRIQTMLTSKSFLAVSVLSKFGLPYNTEFPIVCALMTDTEVENVVYKVESHGSHF</sequence>
<dbReference type="EMBL" id="JAYMYQ010000011">
    <property type="protein sequence ID" value="KAK7306668.1"/>
    <property type="molecule type" value="Genomic_DNA"/>
</dbReference>
<accession>A0AAN9JXC7</accession>
<comment type="caution">
    <text evidence="1">The sequence shown here is derived from an EMBL/GenBank/DDBJ whole genome shotgun (WGS) entry which is preliminary data.</text>
</comment>
<keyword evidence="2" id="KW-1185">Reference proteome</keyword>
<gene>
    <name evidence="1" type="ORF">VNO77_44620</name>
</gene>
<evidence type="ECO:0000313" key="1">
    <source>
        <dbReference type="EMBL" id="KAK7306668.1"/>
    </source>
</evidence>
<dbReference type="Proteomes" id="UP001367508">
    <property type="component" value="Unassembled WGS sequence"/>
</dbReference>
<evidence type="ECO:0000313" key="2">
    <source>
        <dbReference type="Proteomes" id="UP001367508"/>
    </source>
</evidence>